<keyword evidence="5" id="KW-1185">Reference proteome</keyword>
<evidence type="ECO:0000313" key="4">
    <source>
        <dbReference type="EMBL" id="ALO43659.1"/>
    </source>
</evidence>
<feature type="compositionally biased region" description="Low complexity" evidence="1">
    <location>
        <begin position="350"/>
        <end position="362"/>
    </location>
</feature>
<dbReference type="GO" id="GO:0090313">
    <property type="term" value="P:regulation of protein targeting to membrane"/>
    <property type="evidence" value="ECO:0007669"/>
    <property type="project" value="TreeGrafter"/>
</dbReference>
<keyword evidence="2" id="KW-0472">Membrane</keyword>
<keyword evidence="2" id="KW-1133">Transmembrane helix</keyword>
<dbReference type="KEGG" id="pphe:PP2015_3181"/>
<feature type="domain" description="AsmA" evidence="3">
    <location>
        <begin position="359"/>
        <end position="558"/>
    </location>
</feature>
<keyword evidence="2" id="KW-0812">Transmembrane</keyword>
<dbReference type="Proteomes" id="UP000061457">
    <property type="component" value="Chromosome I"/>
</dbReference>
<dbReference type="InterPro" id="IPR007844">
    <property type="entry name" value="AsmA"/>
</dbReference>
<accession>A0A0S2K5P8</accession>
<proteinExistence type="predicted"/>
<evidence type="ECO:0000259" key="3">
    <source>
        <dbReference type="Pfam" id="PF05170"/>
    </source>
</evidence>
<dbReference type="EMBL" id="CP013187">
    <property type="protein sequence ID" value="ALO43659.1"/>
    <property type="molecule type" value="Genomic_DNA"/>
</dbReference>
<dbReference type="STRING" id="161398.PP2015_3181"/>
<name>A0A0S2K5P8_9GAMM</name>
<dbReference type="InterPro" id="IPR052894">
    <property type="entry name" value="AsmA-related"/>
</dbReference>
<dbReference type="GO" id="GO:0005886">
    <property type="term" value="C:plasma membrane"/>
    <property type="evidence" value="ECO:0007669"/>
    <property type="project" value="TreeGrafter"/>
</dbReference>
<dbReference type="PANTHER" id="PTHR30441">
    <property type="entry name" value="DUF748 DOMAIN-CONTAINING PROTEIN"/>
    <property type="match status" value="1"/>
</dbReference>
<dbReference type="PATRIC" id="fig|161398.10.peg.3243"/>
<dbReference type="PANTHER" id="PTHR30441:SF4">
    <property type="entry name" value="PROTEIN ASMA"/>
    <property type="match status" value="1"/>
</dbReference>
<reference evidence="4 5" key="1">
    <citation type="submission" date="2015-11" db="EMBL/GenBank/DDBJ databases">
        <authorList>
            <person name="Zhang Y."/>
            <person name="Guo Z."/>
        </authorList>
    </citation>
    <scope>NUCLEOTIDE SEQUENCE [LARGE SCALE GENOMIC DNA]</scope>
    <source>
        <strain evidence="4 5">KCTC 12086</strain>
    </source>
</reference>
<protein>
    <submittedName>
        <fullName evidence="4">AsmA protein</fullName>
    </submittedName>
</protein>
<feature type="domain" description="AsmA" evidence="3">
    <location>
        <begin position="7"/>
        <end position="290"/>
    </location>
</feature>
<organism evidence="4 5">
    <name type="scientific">Pseudoalteromonas phenolica</name>
    <dbReference type="NCBI Taxonomy" id="161398"/>
    <lineage>
        <taxon>Bacteria</taxon>
        <taxon>Pseudomonadati</taxon>
        <taxon>Pseudomonadota</taxon>
        <taxon>Gammaproteobacteria</taxon>
        <taxon>Alteromonadales</taxon>
        <taxon>Pseudoalteromonadaceae</taxon>
        <taxon>Pseudoalteromonas</taxon>
    </lineage>
</organism>
<feature type="transmembrane region" description="Helical" evidence="2">
    <location>
        <begin position="7"/>
        <end position="26"/>
    </location>
</feature>
<evidence type="ECO:0000256" key="2">
    <source>
        <dbReference type="SAM" id="Phobius"/>
    </source>
</evidence>
<dbReference type="OrthoDB" id="5592973at2"/>
<evidence type="ECO:0000313" key="5">
    <source>
        <dbReference type="Proteomes" id="UP000061457"/>
    </source>
</evidence>
<dbReference type="AlphaFoldDB" id="A0A0S2K5P8"/>
<sequence>MNRFVKVIGGVVVVAVGAVVAAPFLIPTDTIIQQVSEQVENTTGRKLSIAGESQLTVFPSLSIELNDVAFANMASGSAENMVSMEQLAVHIPWLSLLSGEAKLERFVIRNPNILLETDNQGKANWQIMPTTAAAPTAQTNEAAAGPVKLPQGFDVSLGEVAIYGGQLTYLDGVTGAKQQVSDFELIVALPSLFKPLDVKGGLTYQQQRFELNTQVDTPAKAIEGQTFNVTQTLASALLDLEFNGAIAQQGKDIKGSLKLAGDSVKAITQWQGIDLKAKDNAFNQFSVSGEMHLAGETFKLSAFEAKLDALAIKGQSQIDLGARLNVMADIDLGMLDLNPYLPESPEKPAEPAQPAEPGEPQPIVWDDTPIDLSGLNALDADIKVRSTGLIAKEIKLGENQFSVKLKDGKARLGLDKFNAYEGKGQGKVVVNAKRAPYQINTDFSLTDINAEPLLTDAVGFDKVLGKGSISWALNTQGQSQKQFVSALAGNLAFSFVDGGVKGANIAEMMRKGSEMLKGDFSSLKEGLNADFDPNQKTDFSALTGTFTFKNGVGTNTDLNLASPLLRITGSGEVDLPKTYVNYRLVTGLVDTIEGQASSDDSTGFKVPLRIKGPFHKVDYKLDFGSAAKDKAKEEAKEKVKDKLKDKLKGFFG</sequence>
<feature type="region of interest" description="Disordered" evidence="1">
    <location>
        <begin position="341"/>
        <end position="365"/>
    </location>
</feature>
<dbReference type="RefSeq" id="WP_058031305.1">
    <property type="nucleotide sequence ID" value="NZ_CP013187.1"/>
</dbReference>
<gene>
    <name evidence="4" type="ORF">PP2015_3181</name>
</gene>
<dbReference type="Pfam" id="PF05170">
    <property type="entry name" value="AsmA"/>
    <property type="match status" value="2"/>
</dbReference>
<evidence type="ECO:0000256" key="1">
    <source>
        <dbReference type="SAM" id="MobiDB-lite"/>
    </source>
</evidence>